<reference evidence="1" key="1">
    <citation type="submission" date="2020-04" db="EMBL/GenBank/DDBJ databases">
        <title>A chromosome-scale assembly and high-density genetic map of the yellow drum (Nibea albiflora) genome.</title>
        <authorList>
            <person name="Xu D."/>
            <person name="Zhang W."/>
            <person name="Chen R."/>
            <person name="Tan P."/>
            <person name="Wang L."/>
            <person name="Song H."/>
            <person name="Tian L."/>
            <person name="Zhu Q."/>
            <person name="Wang B."/>
        </authorList>
    </citation>
    <scope>NUCLEOTIDE SEQUENCE</scope>
    <source>
        <strain evidence="1">ZJHYS-2018</strain>
    </source>
</reference>
<comment type="caution">
    <text evidence="1">The sequence shown here is derived from an EMBL/GenBank/DDBJ whole genome shotgun (WGS) entry which is preliminary data.</text>
</comment>
<dbReference type="Proteomes" id="UP000805704">
    <property type="component" value="Chromosome 6"/>
</dbReference>
<proteinExistence type="predicted"/>
<gene>
    <name evidence="1" type="primary">UBE4A</name>
    <name evidence="1" type="ORF">GBF38_012361</name>
</gene>
<protein>
    <submittedName>
        <fullName evidence="1">Ubiquitin conjugation factor E4 A</fullName>
    </submittedName>
</protein>
<sequence>MEPVAPGAVQPIVYQRERVFCTYRHAPQLAEALITVFVDIEFTGDPHQFEQKFNYRRPMYPILKYMWGKESYRESIKHLAHYASENLEAMNPPLFLRFLNLLMNDAIFLLDEAIQYLSKIKVLQLERDRGEWEGLAPDARREKESSLQMFGQLGRFHNIMSNETIGTLAFLTSEIKGIFVHPFLAERIISMLNYFLQHLVGPKMGALKVKDFSEFDFKPQQLVSDICTIYLNLGYVSHADRQQQEEETYSDAPDEFLDPIMSTLMLDPVLLPSSNVTVDRSTIARHLLRPFQPQSSNHGPDQAKRGTQTADLTVAGQA</sequence>
<accession>A0ACB7EII2</accession>
<dbReference type="EMBL" id="CM024794">
    <property type="protein sequence ID" value="KAG8002033.1"/>
    <property type="molecule type" value="Genomic_DNA"/>
</dbReference>
<keyword evidence="2" id="KW-1185">Reference proteome</keyword>
<evidence type="ECO:0000313" key="1">
    <source>
        <dbReference type="EMBL" id="KAG8002033.1"/>
    </source>
</evidence>
<name>A0ACB7EII2_NIBAL</name>
<evidence type="ECO:0000313" key="2">
    <source>
        <dbReference type="Proteomes" id="UP000805704"/>
    </source>
</evidence>
<organism evidence="1 2">
    <name type="scientific">Nibea albiflora</name>
    <name type="common">Yellow drum</name>
    <name type="synonym">Corvina albiflora</name>
    <dbReference type="NCBI Taxonomy" id="240163"/>
    <lineage>
        <taxon>Eukaryota</taxon>
        <taxon>Metazoa</taxon>
        <taxon>Chordata</taxon>
        <taxon>Craniata</taxon>
        <taxon>Vertebrata</taxon>
        <taxon>Euteleostomi</taxon>
        <taxon>Actinopterygii</taxon>
        <taxon>Neopterygii</taxon>
        <taxon>Teleostei</taxon>
        <taxon>Neoteleostei</taxon>
        <taxon>Acanthomorphata</taxon>
        <taxon>Eupercaria</taxon>
        <taxon>Sciaenidae</taxon>
        <taxon>Nibea</taxon>
    </lineage>
</organism>